<evidence type="ECO:0000256" key="1">
    <source>
        <dbReference type="SAM" id="SignalP"/>
    </source>
</evidence>
<gene>
    <name evidence="2" type="ORF">DRP43_03175</name>
</gene>
<dbReference type="SUPFAM" id="SSF56935">
    <property type="entry name" value="Porins"/>
    <property type="match status" value="1"/>
</dbReference>
<proteinExistence type="predicted"/>
<comment type="caution">
    <text evidence="2">The sequence shown here is derived from an EMBL/GenBank/DDBJ whole genome shotgun (WGS) entry which is preliminary data.</text>
</comment>
<protein>
    <recommendedName>
        <fullName evidence="4">DUF5723 domain-containing protein</fullName>
    </recommendedName>
</protein>
<evidence type="ECO:0008006" key="4">
    <source>
        <dbReference type="Google" id="ProtNLM"/>
    </source>
</evidence>
<sequence>MKKLIFVLILLFISTICSSSSIFSSKGFVEENFGLDNYSKGMGQTGICSIFRKNFSICNPALNGTVSKANFSSNLIFGYNYFSAKDGKYKDKISNFPFVKIIIPVNKTTFLGFNFLSKYQLGLETSKDTTIQDIGNISAEQNMTGSINQIGFSFTKGIKAFLIGASINYNFGRESNEIFIDFDDSGFNDHFESIEKKYDCANFSLGLAIPLSKFSFAGYYESTLNMNSNRKHTIQYEPDPDFDLIEVSKEKVKFPSQLGLGMGMKITDFLYAETNYRHSFWKNSTYSGMNDRDSKFVSLGISYLPYKKLFWKVPTRLGVYYKQLPCKNDGNFLNEKAVTLGFDIPLKVKNKGKVSLALIWGYRGNVSKNYYQDEFIKLSIGFSSADLWRNPKKFKKDKKIPEMDPKYKLPD</sequence>
<dbReference type="EMBL" id="QNBD01000125">
    <property type="protein sequence ID" value="RKX70650.1"/>
    <property type="molecule type" value="Genomic_DNA"/>
</dbReference>
<accession>A0A660SL24</accession>
<feature type="chain" id="PRO_5025063854" description="DUF5723 domain-containing protein" evidence="1">
    <location>
        <begin position="20"/>
        <end position="411"/>
    </location>
</feature>
<name>A0A660SL24_UNCT6</name>
<feature type="signal peptide" evidence="1">
    <location>
        <begin position="1"/>
        <end position="19"/>
    </location>
</feature>
<evidence type="ECO:0000313" key="2">
    <source>
        <dbReference type="EMBL" id="RKX70650.1"/>
    </source>
</evidence>
<dbReference type="AlphaFoldDB" id="A0A660SL24"/>
<evidence type="ECO:0000313" key="3">
    <source>
        <dbReference type="Proteomes" id="UP000271125"/>
    </source>
</evidence>
<reference evidence="2 3" key="1">
    <citation type="submission" date="2018-06" db="EMBL/GenBank/DDBJ databases">
        <title>Extensive metabolic versatility and redundancy in microbially diverse, dynamic hydrothermal sediments.</title>
        <authorList>
            <person name="Dombrowski N."/>
            <person name="Teske A."/>
            <person name="Baker B.J."/>
        </authorList>
    </citation>
    <scope>NUCLEOTIDE SEQUENCE [LARGE SCALE GENOMIC DNA]</scope>
    <source>
        <strain evidence="2">B10_G13</strain>
    </source>
</reference>
<keyword evidence="1" id="KW-0732">Signal</keyword>
<dbReference type="Gene3D" id="2.40.160.60">
    <property type="entry name" value="Outer membrane protein transport protein (OMPP1/FadL/TodX)"/>
    <property type="match status" value="1"/>
</dbReference>
<dbReference type="Proteomes" id="UP000271125">
    <property type="component" value="Unassembled WGS sequence"/>
</dbReference>
<organism evidence="2 3">
    <name type="scientific">candidate division TA06 bacterium</name>
    <dbReference type="NCBI Taxonomy" id="2250710"/>
    <lineage>
        <taxon>Bacteria</taxon>
        <taxon>Bacteria division TA06</taxon>
    </lineage>
</organism>